<dbReference type="EMBL" id="AP018907">
    <property type="protein sequence ID" value="BBF93591.1"/>
    <property type="molecule type" value="Genomic_DNA"/>
</dbReference>
<dbReference type="Gene3D" id="3.40.50.1950">
    <property type="entry name" value="Flavin prenyltransferase-like"/>
    <property type="match status" value="1"/>
</dbReference>
<evidence type="ECO:0000259" key="8">
    <source>
        <dbReference type="Pfam" id="PF02441"/>
    </source>
</evidence>
<evidence type="ECO:0000313" key="10">
    <source>
        <dbReference type="Proteomes" id="UP000266934"/>
    </source>
</evidence>
<evidence type="ECO:0000256" key="4">
    <source>
        <dbReference type="ARBA" id="ARBA00022679"/>
    </source>
</evidence>
<protein>
    <recommendedName>
        <fullName evidence="7">Flavin prenyltransferase UbiX</fullName>
        <ecNumber evidence="7">2.5.1.129</ecNumber>
    </recommendedName>
</protein>
<comment type="catalytic activity">
    <reaction evidence="5 7">
        <text>dimethylallyl phosphate + FMNH2 = prenylated FMNH2 + phosphate</text>
        <dbReference type="Rhea" id="RHEA:37743"/>
        <dbReference type="ChEBI" id="CHEBI:43474"/>
        <dbReference type="ChEBI" id="CHEBI:57618"/>
        <dbReference type="ChEBI" id="CHEBI:87467"/>
        <dbReference type="ChEBI" id="CHEBI:88052"/>
        <dbReference type="EC" id="2.5.1.129"/>
    </reaction>
</comment>
<dbReference type="HAMAP" id="MF_01984">
    <property type="entry name" value="ubiX_pad"/>
    <property type="match status" value="1"/>
</dbReference>
<evidence type="ECO:0000256" key="1">
    <source>
        <dbReference type="ARBA" id="ARBA00022602"/>
    </source>
</evidence>
<feature type="binding site" evidence="7">
    <location>
        <position position="32"/>
    </location>
    <ligand>
        <name>FMN</name>
        <dbReference type="ChEBI" id="CHEBI:58210"/>
    </ligand>
</feature>
<sequence>MVGISGASGAMLGIRLLQVLQPLDVEVHLVVSRAAELTIAQETDLTPDAVRQLADRVHEPADVGASIASGSFPTLGMAVVPCSIRTMSEIAAGVTSSLLTRAADVALKERRRLVLAVRETPLHALHLRHLASLAEAGAIIAPPVPAFYTRPKTVDDIIDHTVGRILRLFDIDAGLAPEWQGLG</sequence>
<dbReference type="PANTHER" id="PTHR43374">
    <property type="entry name" value="FLAVIN PRENYLTRANSFERASE"/>
    <property type="match status" value="1"/>
</dbReference>
<feature type="binding site" evidence="7">
    <location>
        <position position="118"/>
    </location>
    <ligand>
        <name>FMN</name>
        <dbReference type="ChEBI" id="CHEBI:58210"/>
    </ligand>
</feature>
<comment type="caution">
    <text evidence="7">Lacks conserved residue(s) required for the propagation of feature annotation.</text>
</comment>
<evidence type="ECO:0000256" key="7">
    <source>
        <dbReference type="HAMAP-Rule" id="MF_01984"/>
    </source>
</evidence>
<name>A0A348G208_9HYPH</name>
<dbReference type="EC" id="2.5.1.129" evidence="7"/>
<feature type="binding site" evidence="7">
    <location>
        <begin position="6"/>
        <end position="8"/>
    </location>
    <ligand>
        <name>FMN</name>
        <dbReference type="ChEBI" id="CHEBI:58210"/>
    </ligand>
</feature>
<dbReference type="InterPro" id="IPR036551">
    <property type="entry name" value="Flavin_trans-like"/>
</dbReference>
<keyword evidence="10" id="KW-1185">Reference proteome</keyword>
<dbReference type="FunFam" id="3.40.50.1950:FF:000001">
    <property type="entry name" value="Flavin prenyltransferase UbiX"/>
    <property type="match status" value="1"/>
</dbReference>
<dbReference type="NCBIfam" id="TIGR00421">
    <property type="entry name" value="ubiX_pad"/>
    <property type="match status" value="1"/>
</dbReference>
<reference evidence="9 10" key="1">
    <citation type="submission" date="2018-08" db="EMBL/GenBank/DDBJ databases">
        <title>Complete genome sequencing of Blastochloris tepida GI.</title>
        <authorList>
            <person name="Tsukatani Y."/>
            <person name="Mori H."/>
        </authorList>
    </citation>
    <scope>NUCLEOTIDE SEQUENCE [LARGE SCALE GENOMIC DNA]</scope>
    <source>
        <strain evidence="9 10">GI</strain>
    </source>
</reference>
<feature type="domain" description="Flavoprotein" evidence="8">
    <location>
        <begin position="2"/>
        <end position="167"/>
    </location>
</feature>
<organism evidence="9 10">
    <name type="scientific">Blastochloris tepida</name>
    <dbReference type="NCBI Taxonomy" id="2233851"/>
    <lineage>
        <taxon>Bacteria</taxon>
        <taxon>Pseudomonadati</taxon>
        <taxon>Pseudomonadota</taxon>
        <taxon>Alphaproteobacteria</taxon>
        <taxon>Hyphomicrobiales</taxon>
        <taxon>Blastochloridaceae</taxon>
        <taxon>Blastochloris</taxon>
    </lineage>
</organism>
<evidence type="ECO:0000256" key="3">
    <source>
        <dbReference type="ARBA" id="ARBA00022643"/>
    </source>
</evidence>
<dbReference type="SUPFAM" id="SSF52507">
    <property type="entry name" value="Homo-oligomeric flavin-containing Cys decarboxylases, HFCD"/>
    <property type="match status" value="1"/>
</dbReference>
<gene>
    <name evidence="7 9" type="primary">ubiX</name>
    <name evidence="9" type="ORF">BLTE_22760</name>
</gene>
<dbReference type="GO" id="GO:0016831">
    <property type="term" value="F:carboxy-lyase activity"/>
    <property type="evidence" value="ECO:0007669"/>
    <property type="project" value="TreeGrafter"/>
</dbReference>
<keyword evidence="1 7" id="KW-0637">Prenyltransferase</keyword>
<evidence type="ECO:0000256" key="6">
    <source>
        <dbReference type="ARBA" id="ARBA00060793"/>
    </source>
</evidence>
<proteinExistence type="inferred from homology"/>
<feature type="binding site" evidence="7">
    <location>
        <position position="164"/>
    </location>
    <ligand>
        <name>dimethylallyl phosphate</name>
        <dbReference type="ChEBI" id="CHEBI:88052"/>
    </ligand>
</feature>
<feature type="binding site" evidence="7">
    <location>
        <position position="148"/>
    </location>
    <ligand>
        <name>dimethylallyl phosphate</name>
        <dbReference type="ChEBI" id="CHEBI:88052"/>
    </ligand>
</feature>
<keyword evidence="3 7" id="KW-0288">FMN</keyword>
<feature type="binding site" evidence="7">
    <location>
        <begin position="83"/>
        <end position="86"/>
    </location>
    <ligand>
        <name>FMN</name>
        <dbReference type="ChEBI" id="CHEBI:58210"/>
    </ligand>
</feature>
<dbReference type="AlphaFoldDB" id="A0A348G208"/>
<keyword evidence="4 7" id="KW-0808">Transferase</keyword>
<dbReference type="InterPro" id="IPR004507">
    <property type="entry name" value="UbiX-like"/>
</dbReference>
<dbReference type="PANTHER" id="PTHR43374:SF1">
    <property type="entry name" value="FLAVIN PRENYLTRANSFERASE PAD1, MITOCHONDRIAL"/>
    <property type="match status" value="1"/>
</dbReference>
<evidence type="ECO:0000256" key="5">
    <source>
        <dbReference type="ARBA" id="ARBA00050612"/>
    </source>
</evidence>
<accession>A0A348G208</accession>
<comment type="function">
    <text evidence="7">Flavin prenyltransferase that catalyzes the synthesis of the prenylated FMN cofactor (prenyl-FMN) for 4-hydroxy-3-polyprenylbenzoic acid decarboxylase UbiD. The prenyltransferase is metal-independent and links a dimethylallyl moiety from dimethylallyl monophosphate (DMAP) to the flavin N5 and C6 atoms of FMN.</text>
</comment>
<dbReference type="GO" id="GO:0106141">
    <property type="term" value="F:flavin prenyltransferase activity"/>
    <property type="evidence" value="ECO:0007669"/>
    <property type="project" value="UniProtKB-EC"/>
</dbReference>
<evidence type="ECO:0000313" key="9">
    <source>
        <dbReference type="EMBL" id="BBF93591.1"/>
    </source>
</evidence>
<comment type="similarity">
    <text evidence="6 7">Belongs to the UbiX/PAD1 family.</text>
</comment>
<dbReference type="InterPro" id="IPR003382">
    <property type="entry name" value="Flavoprotein"/>
</dbReference>
<keyword evidence="2 7" id="KW-0285">Flavoprotein</keyword>
<dbReference type="Pfam" id="PF02441">
    <property type="entry name" value="Flavoprotein"/>
    <property type="match status" value="1"/>
</dbReference>
<dbReference type="Proteomes" id="UP000266934">
    <property type="component" value="Chromosome"/>
</dbReference>
<dbReference type="KEGG" id="blag:BLTE_22760"/>
<dbReference type="NCBIfam" id="NF004685">
    <property type="entry name" value="PRK06029.1"/>
    <property type="match status" value="1"/>
</dbReference>
<evidence type="ECO:0000256" key="2">
    <source>
        <dbReference type="ARBA" id="ARBA00022630"/>
    </source>
</evidence>